<proteinExistence type="predicted"/>
<dbReference type="SUPFAM" id="SSF53474">
    <property type="entry name" value="alpha/beta-Hydrolases"/>
    <property type="match status" value="1"/>
</dbReference>
<evidence type="ECO:0000313" key="2">
    <source>
        <dbReference type="Proteomes" id="UP000001294"/>
    </source>
</evidence>
<name>B6Q462_TALMQ</name>
<dbReference type="AlphaFoldDB" id="B6Q462"/>
<dbReference type="STRING" id="441960.B6Q462"/>
<accession>B6Q462</accession>
<sequence>MASPSEPWTLVQHTIPAFQSRAYRRAVRDPNTSRLYLHVNEYRITNTTATTTTEPKGITIIFAHGLESTKEQYETFFSDLLKTVRPGTAIKAIFAADVYNHGQSFLLNRHEIGDEAEWFDPARDIVQMVNHFRSQEDGSSSRAYMAPPLVGMGQSFGAVHVLAPAAWHPRFFHALVCIEPVVENGSWHDDGEATRHSTQFKYRLHQLKHSWENMAAAREYFAKSPYYGAFEARVFEKTIKYELWRPDPISERVTLVTPILQRLVWYMKADPPYEGIAPSEDWATRSEKSKLPGGFYRAECDKLKDLMQSIHCKTLYLWSRNADFVSDAGYRKRLFDCTGTGRGGGGGRATGQVTEAFVEKGNHALNFENPYGTAVQVAKYLDSIWPDWLEQETQRTQEPVPSAIELPKQLVERLDRYLLESKKNGKKRSNL</sequence>
<dbReference type="Proteomes" id="UP000001294">
    <property type="component" value="Unassembled WGS sequence"/>
</dbReference>
<dbReference type="EMBL" id="DS995899">
    <property type="protein sequence ID" value="EEA27187.1"/>
    <property type="molecule type" value="Genomic_DNA"/>
</dbReference>
<evidence type="ECO:0000313" key="1">
    <source>
        <dbReference type="EMBL" id="EEA27187.1"/>
    </source>
</evidence>
<dbReference type="VEuPathDB" id="FungiDB:PMAA_020770"/>
<dbReference type="HOGENOM" id="CLU_036837_2_0_1"/>
<gene>
    <name evidence="1" type="ORF">PMAA_020770</name>
</gene>
<keyword evidence="2" id="KW-1185">Reference proteome</keyword>
<dbReference type="Gene3D" id="3.40.50.1820">
    <property type="entry name" value="alpha/beta hydrolase"/>
    <property type="match status" value="1"/>
</dbReference>
<reference evidence="2" key="1">
    <citation type="journal article" date="2015" name="Genome Announc.">
        <title>Genome sequence of the AIDS-associated pathogen Penicillium marneffei (ATCC18224) and its near taxonomic relative Talaromyces stipitatus (ATCC10500).</title>
        <authorList>
            <person name="Nierman W.C."/>
            <person name="Fedorova-Abrams N.D."/>
            <person name="Andrianopoulos A."/>
        </authorList>
    </citation>
    <scope>NUCLEOTIDE SEQUENCE [LARGE SCALE GENOMIC DNA]</scope>
    <source>
        <strain evidence="2">ATCC 18224 / CBS 334.59 / QM 7333</strain>
    </source>
</reference>
<organism evidence="1 2">
    <name type="scientific">Talaromyces marneffei (strain ATCC 18224 / CBS 334.59 / QM 7333)</name>
    <name type="common">Penicillium marneffei</name>
    <dbReference type="NCBI Taxonomy" id="441960"/>
    <lineage>
        <taxon>Eukaryota</taxon>
        <taxon>Fungi</taxon>
        <taxon>Dikarya</taxon>
        <taxon>Ascomycota</taxon>
        <taxon>Pezizomycotina</taxon>
        <taxon>Eurotiomycetes</taxon>
        <taxon>Eurotiomycetidae</taxon>
        <taxon>Eurotiales</taxon>
        <taxon>Trichocomaceae</taxon>
        <taxon>Talaromyces</taxon>
        <taxon>Talaromyces sect. Talaromyces</taxon>
    </lineage>
</organism>
<protein>
    <submittedName>
        <fullName evidence="1">Uncharacterized protein</fullName>
    </submittedName>
</protein>
<dbReference type="InterPro" id="IPR029058">
    <property type="entry name" value="AB_hydrolase_fold"/>
</dbReference>
<dbReference type="PhylomeDB" id="B6Q462"/>
<dbReference type="OrthoDB" id="94039at2759"/>